<gene>
    <name evidence="1" type="ORF">METZ01_LOCUS367686</name>
</gene>
<reference evidence="1" key="1">
    <citation type="submission" date="2018-05" db="EMBL/GenBank/DDBJ databases">
        <authorList>
            <person name="Lanie J.A."/>
            <person name="Ng W.-L."/>
            <person name="Kazmierczak K.M."/>
            <person name="Andrzejewski T.M."/>
            <person name="Davidsen T.M."/>
            <person name="Wayne K.J."/>
            <person name="Tettelin H."/>
            <person name="Glass J.I."/>
            <person name="Rusch D."/>
            <person name="Podicherti R."/>
            <person name="Tsui H.-C.T."/>
            <person name="Winkler M.E."/>
        </authorList>
    </citation>
    <scope>NUCLEOTIDE SEQUENCE</scope>
</reference>
<accession>A0A382SZ39</accession>
<sequence length="92" mass="11341">MTTCYPDSMKVKRDIERRIELYVEDYCKALEENFKQHSIDMFKRNIQEQRFPENTKYYQERLAEIENGTANLYKFDYTVGKKYIKVFNLQYQ</sequence>
<protein>
    <submittedName>
        <fullName evidence="1">Uncharacterized protein</fullName>
    </submittedName>
</protein>
<evidence type="ECO:0000313" key="1">
    <source>
        <dbReference type="EMBL" id="SVD14832.1"/>
    </source>
</evidence>
<dbReference type="InterPro" id="IPR056134">
    <property type="entry name" value="DUF7717"/>
</dbReference>
<name>A0A382SZ39_9ZZZZ</name>
<feature type="non-terminal residue" evidence="1">
    <location>
        <position position="92"/>
    </location>
</feature>
<proteinExistence type="predicted"/>
<dbReference type="EMBL" id="UINC01132481">
    <property type="protein sequence ID" value="SVD14832.1"/>
    <property type="molecule type" value="Genomic_DNA"/>
</dbReference>
<dbReference type="AlphaFoldDB" id="A0A382SZ39"/>
<organism evidence="1">
    <name type="scientific">marine metagenome</name>
    <dbReference type="NCBI Taxonomy" id="408172"/>
    <lineage>
        <taxon>unclassified sequences</taxon>
        <taxon>metagenomes</taxon>
        <taxon>ecological metagenomes</taxon>
    </lineage>
</organism>
<dbReference type="Pfam" id="PF24835">
    <property type="entry name" value="DUF7717"/>
    <property type="match status" value="1"/>
</dbReference>